<sequence>MALINTKDPYIFILAEEVRKNARAEIASLQYSRNRLLNSDNPKDIMTINAYKFRIAALKQYEKDAKTIVKEKKRIEKTTDDPKERQELLEDYAENVNLETIRKLKFASKIIPSEQKTKLYEDYFNSPTNNTGTNASNKHVTFDSNNTYHETYPTVNSFDDNSDISADDNESFVDSVIDNQVDDDNLLDSVDDNQVDVENLFDSVENFRDDDNISLYNYGVNNQDEGDNLHDSVDDIQVDGENLVEYNLGESSFDAYTDDNERFVEGYTDDNESLFNDVLDTVQDYYDRTSITPTKDDPEWDKLRDEKDKQNSKIEPHINDLTSRYHNLIKKEEQHKKKNNFITAIKKKTASIKFNTYYKYLIHRYRVDKKYLNSQINAAYSVIGHDYYQPKENSKSNSLLSGTKQNSNESITPQNSTYPTIYTPRNPQDTADKPKVVVNPNNTGANQGITIPERTTSRNQGMTPRINRH</sequence>
<comment type="caution">
    <text evidence="2">The sequence shown here is derived from an EMBL/GenBank/DDBJ whole genome shotgun (WGS) entry which is preliminary data.</text>
</comment>
<evidence type="ECO:0000256" key="1">
    <source>
        <dbReference type="SAM" id="MobiDB-lite"/>
    </source>
</evidence>
<name>A0A2G3DX21_9FIRM</name>
<feature type="region of interest" description="Disordered" evidence="1">
    <location>
        <begin position="392"/>
        <end position="469"/>
    </location>
</feature>
<reference evidence="2 3" key="1">
    <citation type="submission" date="2017-10" db="EMBL/GenBank/DDBJ databases">
        <title>Resolving the taxonomy of Roseburia spp., Eubacterium rectale and Agathobacter spp. through phylogenomic analysis.</title>
        <authorList>
            <person name="Sheridan P.O."/>
            <person name="Walker A.W."/>
            <person name="Duncan S.H."/>
            <person name="Scott K.P."/>
            <person name="Toole P.W.O."/>
            <person name="Luis P."/>
            <person name="Flint H.J."/>
        </authorList>
    </citation>
    <scope>NUCLEOTIDE SEQUENCE [LARGE SCALE GENOMIC DNA]</scope>
    <source>
        <strain evidence="2 3">JK626</strain>
    </source>
</reference>
<dbReference type="Proteomes" id="UP000225889">
    <property type="component" value="Unassembled WGS sequence"/>
</dbReference>
<feature type="compositionally biased region" description="Polar residues" evidence="1">
    <location>
        <begin position="439"/>
        <end position="462"/>
    </location>
</feature>
<gene>
    <name evidence="2" type="ORF">CSX01_02975</name>
</gene>
<dbReference type="RefSeq" id="WP_099391394.1">
    <property type="nucleotide sequence ID" value="NZ_PDYF01000008.1"/>
</dbReference>
<organism evidence="2 3">
    <name type="scientific">Pseudobutyrivibrio ruminis</name>
    <dbReference type="NCBI Taxonomy" id="46206"/>
    <lineage>
        <taxon>Bacteria</taxon>
        <taxon>Bacillati</taxon>
        <taxon>Bacillota</taxon>
        <taxon>Clostridia</taxon>
        <taxon>Lachnospirales</taxon>
        <taxon>Lachnospiraceae</taxon>
        <taxon>Pseudobutyrivibrio</taxon>
    </lineage>
</organism>
<dbReference type="EMBL" id="PDYF01000008">
    <property type="protein sequence ID" value="PHU35582.1"/>
    <property type="molecule type" value="Genomic_DNA"/>
</dbReference>
<feature type="compositionally biased region" description="Polar residues" evidence="1">
    <location>
        <begin position="395"/>
        <end position="429"/>
    </location>
</feature>
<accession>A0A2G3DX21</accession>
<evidence type="ECO:0000313" key="3">
    <source>
        <dbReference type="Proteomes" id="UP000225889"/>
    </source>
</evidence>
<protein>
    <submittedName>
        <fullName evidence="2">Uncharacterized protein</fullName>
    </submittedName>
</protein>
<evidence type="ECO:0000313" key="2">
    <source>
        <dbReference type="EMBL" id="PHU35582.1"/>
    </source>
</evidence>
<reference evidence="2 3" key="2">
    <citation type="submission" date="2017-10" db="EMBL/GenBank/DDBJ databases">
        <authorList>
            <person name="Banno H."/>
            <person name="Chua N.-H."/>
        </authorList>
    </citation>
    <scope>NUCLEOTIDE SEQUENCE [LARGE SCALE GENOMIC DNA]</scope>
    <source>
        <strain evidence="2 3">JK626</strain>
    </source>
</reference>
<proteinExistence type="predicted"/>
<dbReference type="AlphaFoldDB" id="A0A2G3DX21"/>